<comment type="catalytic activity">
    <reaction evidence="1">
        <text>ATP + protein L-histidine = ADP + protein N-phospho-L-histidine.</text>
        <dbReference type="EC" id="2.7.13.3"/>
    </reaction>
</comment>
<dbReference type="GO" id="GO:0005886">
    <property type="term" value="C:plasma membrane"/>
    <property type="evidence" value="ECO:0007669"/>
    <property type="project" value="UniProtKB-SubCell"/>
</dbReference>
<dbReference type="RefSeq" id="WP_005542016.1">
    <property type="nucleotide sequence ID" value="NZ_CP012959.1"/>
</dbReference>
<evidence type="ECO:0000256" key="10">
    <source>
        <dbReference type="ARBA" id="ARBA00022840"/>
    </source>
</evidence>
<dbReference type="InterPro" id="IPR036097">
    <property type="entry name" value="HisK_dim/P_sf"/>
</dbReference>
<dbReference type="PROSITE" id="PS50109">
    <property type="entry name" value="HIS_KIN"/>
    <property type="match status" value="1"/>
</dbReference>
<dbReference type="GO" id="GO:0000155">
    <property type="term" value="F:phosphorelay sensor kinase activity"/>
    <property type="evidence" value="ECO:0007669"/>
    <property type="project" value="InterPro"/>
</dbReference>
<evidence type="ECO:0000256" key="9">
    <source>
        <dbReference type="ARBA" id="ARBA00022777"/>
    </source>
</evidence>
<dbReference type="InterPro" id="IPR004358">
    <property type="entry name" value="Sig_transdc_His_kin-like_C"/>
</dbReference>
<keyword evidence="19" id="KW-0378">Hydrolase</keyword>
<dbReference type="InterPro" id="IPR036890">
    <property type="entry name" value="HATPase_C_sf"/>
</dbReference>
<comment type="subcellular location">
    <subcellularLocation>
        <location evidence="2">Cell membrane</location>
        <topology evidence="2">Multi-pass membrane protein</topology>
    </subcellularLocation>
</comment>
<keyword evidence="7 14" id="KW-0812">Transmembrane</keyword>
<dbReference type="Pfam" id="PF00512">
    <property type="entry name" value="HisKA"/>
    <property type="match status" value="1"/>
</dbReference>
<evidence type="ECO:0000256" key="4">
    <source>
        <dbReference type="ARBA" id="ARBA00022475"/>
    </source>
</evidence>
<dbReference type="EMBL" id="PCGW01000004">
    <property type="protein sequence ID" value="PHO21169.1"/>
    <property type="molecule type" value="Genomic_DNA"/>
</dbReference>
<dbReference type="CDD" id="cd00082">
    <property type="entry name" value="HisKA"/>
    <property type="match status" value="1"/>
</dbReference>
<evidence type="ECO:0000256" key="11">
    <source>
        <dbReference type="ARBA" id="ARBA00022989"/>
    </source>
</evidence>
<protein>
    <recommendedName>
        <fullName evidence="3">histidine kinase</fullName>
        <ecNumber evidence="3">2.7.13.3</ecNumber>
    </recommendedName>
</protein>
<dbReference type="PRINTS" id="PR00344">
    <property type="entry name" value="BCTRLSENSOR"/>
</dbReference>
<evidence type="ECO:0000256" key="2">
    <source>
        <dbReference type="ARBA" id="ARBA00004651"/>
    </source>
</evidence>
<dbReference type="InterPro" id="IPR005467">
    <property type="entry name" value="His_kinase_dom"/>
</dbReference>
<evidence type="ECO:0000313" key="21">
    <source>
        <dbReference type="Proteomes" id="UP000226080"/>
    </source>
</evidence>
<evidence type="ECO:0000256" key="5">
    <source>
        <dbReference type="ARBA" id="ARBA00022553"/>
    </source>
</evidence>
<keyword evidence="12" id="KW-0902">Two-component regulatory system</keyword>
<dbReference type="GO" id="GO:0005524">
    <property type="term" value="F:ATP binding"/>
    <property type="evidence" value="ECO:0007669"/>
    <property type="project" value="UniProtKB-KW"/>
</dbReference>
<dbReference type="NCBIfam" id="NF007007">
    <property type="entry name" value="PRK09470.1"/>
    <property type="match status" value="1"/>
</dbReference>
<dbReference type="Gene3D" id="3.30.450.210">
    <property type="entry name" value="Two-component sensor protein CpxA, periplasmic domain"/>
    <property type="match status" value="1"/>
</dbReference>
<keyword evidence="5" id="KW-0597">Phosphoprotein</keyword>
<dbReference type="EMBL" id="CP012959">
    <property type="protein sequence ID" value="AMQ93937.1"/>
    <property type="molecule type" value="Genomic_DNA"/>
</dbReference>
<dbReference type="InterPro" id="IPR038515">
    <property type="entry name" value="CpxA_peri_sf"/>
</dbReference>
<dbReference type="PROSITE" id="PS50885">
    <property type="entry name" value="HAMP"/>
    <property type="match status" value="1"/>
</dbReference>
<reference evidence="19 22" key="3">
    <citation type="submission" date="2019-08" db="EMBL/GenBank/DDBJ databases">
        <title>Whole genome sequencing of Aggregatibacter actinomycetemcomitans cultured from blood stream infections in Denmark reveals a novel phylogenetic lineage expressing serotype a membrane O polysaccharide.</title>
        <authorList>
            <person name="Nedergaard S."/>
            <person name="Kobel C.M."/>
            <person name="Nielsen M.B."/>
            <person name="Moeller R.T."/>
            <person name="Jensen A.B."/>
            <person name="Noerskov-Lauritsen N."/>
        </authorList>
    </citation>
    <scope>NUCLEOTIDE SEQUENCE [LARGE SCALE GENOMIC DNA]</scope>
    <source>
        <strain evidence="19 22">PN_563</strain>
    </source>
</reference>
<dbReference type="InterPro" id="IPR003661">
    <property type="entry name" value="HisK_dim/P_dom"/>
</dbReference>
<dbReference type="InterPro" id="IPR003660">
    <property type="entry name" value="HAMP_dom"/>
</dbReference>
<dbReference type="PANTHER" id="PTHR45528:SF1">
    <property type="entry name" value="SENSOR HISTIDINE KINASE CPXA"/>
    <property type="match status" value="1"/>
</dbReference>
<dbReference type="EMBL" id="VSED01000003">
    <property type="protein sequence ID" value="TYA39689.1"/>
    <property type="molecule type" value="Genomic_DNA"/>
</dbReference>
<evidence type="ECO:0000256" key="6">
    <source>
        <dbReference type="ARBA" id="ARBA00022679"/>
    </source>
</evidence>
<organism evidence="17 20">
    <name type="scientific">Aggregatibacter actinomycetemcomitans</name>
    <name type="common">Actinobacillus actinomycetemcomitans</name>
    <name type="synonym">Haemophilus actinomycetemcomitans</name>
    <dbReference type="NCBI Taxonomy" id="714"/>
    <lineage>
        <taxon>Bacteria</taxon>
        <taxon>Pseudomonadati</taxon>
        <taxon>Pseudomonadota</taxon>
        <taxon>Gammaproteobacteria</taxon>
        <taxon>Pasteurellales</taxon>
        <taxon>Pasteurellaceae</taxon>
        <taxon>Aggregatibacter</taxon>
    </lineage>
</organism>
<evidence type="ECO:0000256" key="8">
    <source>
        <dbReference type="ARBA" id="ARBA00022741"/>
    </source>
</evidence>
<dbReference type="Proteomes" id="UP000226080">
    <property type="component" value="Unassembled WGS sequence"/>
</dbReference>
<evidence type="ECO:0000256" key="12">
    <source>
        <dbReference type="ARBA" id="ARBA00023012"/>
    </source>
</evidence>
<keyword evidence="21" id="KW-1185">Reference proteome</keyword>
<evidence type="ECO:0000259" key="16">
    <source>
        <dbReference type="PROSITE" id="PS50885"/>
    </source>
</evidence>
<name>A0AAC9F9D5_AGGAC</name>
<dbReference type="SMART" id="SM00388">
    <property type="entry name" value="HisKA"/>
    <property type="match status" value="1"/>
</dbReference>
<dbReference type="SMART" id="SM00304">
    <property type="entry name" value="HAMP"/>
    <property type="match status" value="1"/>
</dbReference>
<dbReference type="InterPro" id="IPR050398">
    <property type="entry name" value="HssS/ArlS-like"/>
</dbReference>
<dbReference type="KEGG" id="aact:ACT75_05065"/>
<feature type="transmembrane region" description="Helical" evidence="14">
    <location>
        <begin position="165"/>
        <end position="183"/>
    </location>
</feature>
<keyword evidence="9 17" id="KW-0418">Kinase</keyword>
<dbReference type="Gene3D" id="3.30.565.10">
    <property type="entry name" value="Histidine kinase-like ATPase, C-terminal domain"/>
    <property type="match status" value="1"/>
</dbReference>
<keyword evidence="13 14" id="KW-0472">Membrane</keyword>
<evidence type="ECO:0000313" key="18">
    <source>
        <dbReference type="EMBL" id="PHO21169.1"/>
    </source>
</evidence>
<keyword evidence="8" id="KW-0547">Nucleotide-binding</keyword>
<keyword evidence="11 14" id="KW-1133">Transmembrane helix</keyword>
<dbReference type="InterPro" id="IPR058125">
    <property type="entry name" value="CpxA"/>
</dbReference>
<dbReference type="SUPFAM" id="SSF47384">
    <property type="entry name" value="Homodimeric domain of signal transducing histidine kinase"/>
    <property type="match status" value="1"/>
</dbReference>
<dbReference type="Pfam" id="PF02518">
    <property type="entry name" value="HATPase_c"/>
    <property type="match status" value="1"/>
</dbReference>
<evidence type="ECO:0000256" key="3">
    <source>
        <dbReference type="ARBA" id="ARBA00012438"/>
    </source>
</evidence>
<proteinExistence type="predicted"/>
<keyword evidence="6" id="KW-0808">Transferase</keyword>
<feature type="domain" description="Histidine kinase" evidence="15">
    <location>
        <begin position="247"/>
        <end position="460"/>
    </location>
</feature>
<feature type="domain" description="HAMP" evidence="16">
    <location>
        <begin position="185"/>
        <end position="239"/>
    </location>
</feature>
<evidence type="ECO:0000313" key="22">
    <source>
        <dbReference type="Proteomes" id="UP000323012"/>
    </source>
</evidence>
<dbReference type="SMART" id="SM00387">
    <property type="entry name" value="HATPase_c"/>
    <property type="match status" value="1"/>
</dbReference>
<dbReference type="EC" id="2.7.13.3" evidence="3"/>
<evidence type="ECO:0000313" key="20">
    <source>
        <dbReference type="Proteomes" id="UP000072236"/>
    </source>
</evidence>
<sequence length="462" mass="53048">MFRKEFIFNSLTIRIFTFFWLTFSILLIFIFLLPYFDAHIYSDLKENEMVKYQKEITTSMRNNQISRILAGIPSFPNDRFTPHPVLISPSGQILGALTEEEKSVRQFIFNNASLDQPLKKIYSNIQIVGPFSLYLNPEHNQSYSLYFVNQINAQKEILNYIFDRPFFLIILVILISTPLLWWLSRSIGQPIRNLQLAANAVAIGNLKINKNLETKGLIELRQVGQSFNRMMLSLEEVLSNQQSLLSSISHELRTPLTRLQLATALLRRRLGDSNEIQRIDTEAQRLDKMVSDLLQLSRQQLNSHLEKDIFPIPLLWKEILEDAKFEAAQRNIRFHVEQGIAHPEQYYLNGNHGLLASAVENIVRNALKYTKSAISVHIYTHENDLFIRIEDNGAGLPEDEYEKIFKPFYRVDETRTRETGGTGLGLSIVANTAKDHHGAVWAGKADLGGLAVILRLPLWVAK</sequence>
<dbReference type="Gene3D" id="6.10.340.10">
    <property type="match status" value="1"/>
</dbReference>
<evidence type="ECO:0000256" key="1">
    <source>
        <dbReference type="ARBA" id="ARBA00000085"/>
    </source>
</evidence>
<evidence type="ECO:0000256" key="14">
    <source>
        <dbReference type="SAM" id="Phobius"/>
    </source>
</evidence>
<dbReference type="Gene3D" id="1.10.287.130">
    <property type="match status" value="1"/>
</dbReference>
<dbReference type="InterPro" id="IPR003594">
    <property type="entry name" value="HATPase_dom"/>
</dbReference>
<evidence type="ECO:0000313" key="19">
    <source>
        <dbReference type="EMBL" id="TYA39689.1"/>
    </source>
</evidence>
<gene>
    <name evidence="19" type="primary">cpxA</name>
    <name evidence="17" type="ORF">ACT75_05065</name>
    <name evidence="18" type="ORF">CQR80_03130</name>
    <name evidence="19" type="ORF">FXB79_01850</name>
</gene>
<dbReference type="SUPFAM" id="SSF55874">
    <property type="entry name" value="ATPase domain of HSP90 chaperone/DNA topoisomerase II/histidine kinase"/>
    <property type="match status" value="1"/>
</dbReference>
<dbReference type="Proteomes" id="UP000323012">
    <property type="component" value="Unassembled WGS sequence"/>
</dbReference>
<dbReference type="CDD" id="cd06225">
    <property type="entry name" value="HAMP"/>
    <property type="match status" value="1"/>
</dbReference>
<keyword evidence="4" id="KW-1003">Cell membrane</keyword>
<feature type="transmembrane region" description="Helical" evidence="14">
    <location>
        <begin position="12"/>
        <end position="36"/>
    </location>
</feature>
<reference evidence="17 20" key="1">
    <citation type="submission" date="2015-10" db="EMBL/GenBank/DDBJ databases">
        <title>Tn-seq of a polymicrobial infection.</title>
        <authorList>
            <person name="Stacy A."/>
            <person name="Rumbaugh K.P."/>
            <person name="Whiteley M."/>
        </authorList>
    </citation>
    <scope>NUCLEOTIDE SEQUENCE [LARGE SCALE GENOMIC DNA]</scope>
    <source>
        <strain evidence="17 20">624</strain>
    </source>
</reference>
<dbReference type="Pfam" id="PF00672">
    <property type="entry name" value="HAMP"/>
    <property type="match status" value="1"/>
</dbReference>
<accession>A0AAC9F9D5</accession>
<evidence type="ECO:0000256" key="7">
    <source>
        <dbReference type="ARBA" id="ARBA00022692"/>
    </source>
</evidence>
<dbReference type="GO" id="GO:0016787">
    <property type="term" value="F:hydrolase activity"/>
    <property type="evidence" value="ECO:0007669"/>
    <property type="project" value="UniProtKB-KW"/>
</dbReference>
<evidence type="ECO:0000259" key="15">
    <source>
        <dbReference type="PROSITE" id="PS50109"/>
    </source>
</evidence>
<dbReference type="FunFam" id="3.30.565.10:FF:000011">
    <property type="entry name" value="Sensor histidine kinase CpxA"/>
    <property type="match status" value="1"/>
</dbReference>
<keyword evidence="10" id="KW-0067">ATP-binding</keyword>
<evidence type="ECO:0000313" key="17">
    <source>
        <dbReference type="EMBL" id="AMQ93937.1"/>
    </source>
</evidence>
<reference evidence="18 21" key="2">
    <citation type="submission" date="2017-10" db="EMBL/GenBank/DDBJ databases">
        <title>Draft genome sequences of Aggregatibacter actinomycetemcomitans strains 310a and 310b.</title>
        <authorList>
            <person name="May A.C."/>
            <person name="Ohta H."/>
            <person name="Maeda H."/>
            <person name="Kokeguchi S."/>
            <person name="Cugini C."/>
        </authorList>
    </citation>
    <scope>NUCLEOTIDE SEQUENCE [LARGE SCALE GENOMIC DNA]</scope>
    <source>
        <strain evidence="18 21">310b</strain>
    </source>
</reference>
<evidence type="ECO:0000256" key="13">
    <source>
        <dbReference type="ARBA" id="ARBA00023136"/>
    </source>
</evidence>
<dbReference type="Proteomes" id="UP000072236">
    <property type="component" value="Chromosome"/>
</dbReference>
<dbReference type="AlphaFoldDB" id="A0AAC9F9D5"/>
<dbReference type="PANTHER" id="PTHR45528">
    <property type="entry name" value="SENSOR HISTIDINE KINASE CPXA"/>
    <property type="match status" value="1"/>
</dbReference>